<organism evidence="2">
    <name type="scientific">Oryza sativa subsp. japonica</name>
    <name type="common">Rice</name>
    <dbReference type="NCBI Taxonomy" id="39947"/>
    <lineage>
        <taxon>Eukaryota</taxon>
        <taxon>Viridiplantae</taxon>
        <taxon>Streptophyta</taxon>
        <taxon>Embryophyta</taxon>
        <taxon>Tracheophyta</taxon>
        <taxon>Spermatophyta</taxon>
        <taxon>Magnoliopsida</taxon>
        <taxon>Liliopsida</taxon>
        <taxon>Poales</taxon>
        <taxon>Poaceae</taxon>
        <taxon>BOP clade</taxon>
        <taxon>Oryzoideae</taxon>
        <taxon>Oryzeae</taxon>
        <taxon>Oryzinae</taxon>
        <taxon>Oryza</taxon>
        <taxon>Oryza sativa</taxon>
    </lineage>
</organism>
<gene>
    <name evidence="2" type="primary">P0691E06.19</name>
</gene>
<evidence type="ECO:0000256" key="1">
    <source>
        <dbReference type="SAM" id="MobiDB-lite"/>
    </source>
</evidence>
<dbReference type="EMBL" id="AP003293">
    <property type="protein sequence ID" value="BAD68274.1"/>
    <property type="molecule type" value="Genomic_DNA"/>
</dbReference>
<sequence>MGSKRMAWPARSRRDVGRREDGVDSEVEAQLLLPIAIAFPPPTRRCRLSADEWASSSLLASQRLCCPTPLHRCRYRLSHIRRLSPCRPSPVTRIAFSHRACTGKR</sequence>
<accession>Q5VQK8</accession>
<proteinExistence type="predicted"/>
<dbReference type="AlphaFoldDB" id="Q5VQK8"/>
<reference evidence="2" key="1">
    <citation type="journal article" date="2002" name="Nature">
        <title>The genome sequence and structure of rice chromosome 1.</title>
        <authorList>
            <person name="Sasaki T."/>
            <person name="Matsumoto T."/>
            <person name="Yamamoto K."/>
            <person name="Sakata K."/>
            <person name="Baba T."/>
            <person name="Katayose Y."/>
            <person name="Wu J."/>
            <person name="Niimura Y."/>
            <person name="Cheng Z."/>
            <person name="Nagamura Y."/>
            <person name="Antonio B.A."/>
            <person name="Kanamori H."/>
            <person name="Hosokawa S."/>
            <person name="Masukawa M."/>
            <person name="Arikawa K."/>
            <person name="Chiden Y."/>
            <person name="Hayashi M."/>
            <person name="Okamoto M."/>
            <person name="Ando T."/>
            <person name="Aoki H."/>
            <person name="Arita K."/>
            <person name="Hamada M."/>
            <person name="Harada C."/>
            <person name="Hijishita S."/>
            <person name="Honda M."/>
            <person name="Ichikawa Y."/>
            <person name="Idonuma A."/>
            <person name="Iijima M."/>
            <person name="Ikeda M."/>
            <person name="Ikeno M."/>
            <person name="Itoh S."/>
            <person name="Itoh T."/>
            <person name="Itoh Y."/>
            <person name="Itoh Y."/>
            <person name="Iwabuchi A."/>
            <person name="Kamiya K."/>
            <person name="Karasawa W."/>
            <person name="Katagiri S."/>
            <person name="Kikuta A."/>
            <person name="Kobayashi N."/>
            <person name="Kono I."/>
            <person name="Machita K."/>
            <person name="Maehara T."/>
            <person name="Mizuno H."/>
            <person name="Mizubayashi T."/>
            <person name="Mukai Y."/>
            <person name="Nagasaki H."/>
            <person name="Nakashima M."/>
            <person name="Nakama Y."/>
            <person name="Nakamichi Y."/>
            <person name="Nakamura M."/>
            <person name="Namiki N."/>
            <person name="Negishi M."/>
            <person name="Ohta I."/>
            <person name="Ono N."/>
            <person name="Saji S."/>
            <person name="Sakai K."/>
            <person name="Shibata M."/>
            <person name="Shimokawa T."/>
            <person name="Shomura A."/>
            <person name="Song J."/>
            <person name="Takazaki Y."/>
            <person name="Terasawa K."/>
            <person name="Tsuji K."/>
            <person name="Waki K."/>
            <person name="Yamagata H."/>
            <person name="Yamane H."/>
            <person name="Yoshiki S."/>
            <person name="Yoshihara R."/>
            <person name="Yukawa K."/>
            <person name="Zhong H."/>
            <person name="Iwama H."/>
            <person name="Endo T."/>
            <person name="Ito H."/>
            <person name="Hahn J.H."/>
            <person name="Kim H.I."/>
            <person name="Eun M.Y."/>
            <person name="Yano M."/>
            <person name="Jiang J."/>
            <person name="Gojobori T."/>
        </authorList>
    </citation>
    <scope>NUCLEOTIDE SEQUENCE [LARGE SCALE GENOMIC DNA]</scope>
</reference>
<feature type="region of interest" description="Disordered" evidence="1">
    <location>
        <begin position="1"/>
        <end position="21"/>
    </location>
</feature>
<evidence type="ECO:0000313" key="2">
    <source>
        <dbReference type="EMBL" id="BAD68274.1"/>
    </source>
</evidence>
<name>Q5VQK8_ORYSJ</name>
<protein>
    <submittedName>
        <fullName evidence="2">Uncharacterized protein</fullName>
    </submittedName>
</protein>
<feature type="compositionally biased region" description="Basic and acidic residues" evidence="1">
    <location>
        <begin position="12"/>
        <end position="21"/>
    </location>
</feature>
<dbReference type="Proteomes" id="UP000817658">
    <property type="component" value="Chromosome 1"/>
</dbReference>